<dbReference type="EC" id="3.6.1.63" evidence="4"/>
<proteinExistence type="inferred from homology"/>
<dbReference type="PANTHER" id="PTHR11113:SF14">
    <property type="entry name" value="N-ACETYLGLUCOSAMINE-6-PHOSPHATE DEACETYLASE"/>
    <property type="match status" value="1"/>
</dbReference>
<dbReference type="OrthoDB" id="9785413at2"/>
<dbReference type="Gene3D" id="2.30.40.10">
    <property type="entry name" value="Urease, subunit C, domain 1"/>
    <property type="match status" value="1"/>
</dbReference>
<name>A0A0P1GLD4_9RHOB</name>
<evidence type="ECO:0000313" key="5">
    <source>
        <dbReference type="Proteomes" id="UP000051681"/>
    </source>
</evidence>
<dbReference type="InterPro" id="IPR013108">
    <property type="entry name" value="Amidohydro_3"/>
</dbReference>
<dbReference type="RefSeq" id="WP_058317094.1">
    <property type="nucleotide sequence ID" value="NZ_CYSF01000001.1"/>
</dbReference>
<gene>
    <name evidence="4" type="primary">phnM_1</name>
    <name evidence="4" type="ORF">TM5383_00106</name>
</gene>
<dbReference type="PANTHER" id="PTHR11113">
    <property type="entry name" value="N-ACETYLGLUCOSAMINE-6-PHOSPHATE DEACETYLASE"/>
    <property type="match status" value="1"/>
</dbReference>
<dbReference type="SUPFAM" id="SSF51556">
    <property type="entry name" value="Metallo-dependent hydrolases"/>
    <property type="match status" value="1"/>
</dbReference>
<sequence>MQLTLTGAEVLRPEGLQVSPLAMHDGLLVADPVGRHVDLSGYRILPGIVDMHGDGFERHLAPRRGAMKDLSQGLASAEAELAANGITTATLAQFWSWEGGMRGRDFALRFLEALQAYQGVGTDLRVQLRFEYSMLADYADFEQAVVDHAVPYVVFNDHLPHKALAKGKKPPRLTGQALKGGRSPEAHLALMQGLHDAMAQAEEAVAGLAARLAAKGVILGSHDDNTIEGRALWQSRGVTISEFPETREAAEAATDGAVLGAPNVVRGGSHSGNVSAADLIRAGLGDALASDYHYPAPRQAALMLAEEIGLQRAWALVSSGPAALLGLQDRGELNVGKRADLVVLDEQGRIGATIAAGRITYLSGAVAEAFMR</sequence>
<dbReference type="GO" id="GO:0006046">
    <property type="term" value="P:N-acetylglucosamine catabolic process"/>
    <property type="evidence" value="ECO:0007669"/>
    <property type="project" value="TreeGrafter"/>
</dbReference>
<dbReference type="EMBL" id="CYSF01000001">
    <property type="protein sequence ID" value="CUH82924.1"/>
    <property type="molecule type" value="Genomic_DNA"/>
</dbReference>
<dbReference type="AlphaFoldDB" id="A0A0P1GLD4"/>
<dbReference type="Proteomes" id="UP000051681">
    <property type="component" value="Unassembled WGS sequence"/>
</dbReference>
<evidence type="ECO:0000256" key="1">
    <source>
        <dbReference type="ARBA" id="ARBA00010716"/>
    </source>
</evidence>
<dbReference type="STRING" id="340021.TM5383_00106"/>
<dbReference type="Pfam" id="PF07969">
    <property type="entry name" value="Amidohydro_3"/>
    <property type="match status" value="1"/>
</dbReference>
<dbReference type="InterPro" id="IPR011059">
    <property type="entry name" value="Metal-dep_hydrolase_composite"/>
</dbReference>
<reference evidence="4 5" key="1">
    <citation type="submission" date="2015-09" db="EMBL/GenBank/DDBJ databases">
        <authorList>
            <consortium name="Swine Surveillance"/>
        </authorList>
    </citation>
    <scope>NUCLEOTIDE SEQUENCE [LARGE SCALE GENOMIC DNA]</scope>
    <source>
        <strain evidence="4 5">CECT 8383</strain>
    </source>
</reference>
<dbReference type="InterPro" id="IPR032466">
    <property type="entry name" value="Metal_Hydrolase"/>
</dbReference>
<evidence type="ECO:0000259" key="3">
    <source>
        <dbReference type="Pfam" id="PF07969"/>
    </source>
</evidence>
<comment type="similarity">
    <text evidence="1">Belongs to the metallo-dependent hydrolases superfamily. NagA family.</text>
</comment>
<protein>
    <submittedName>
        <fullName evidence="4">Alpha-D-ribose 1-methylphosphonate 5-triphosphate diphosphatase</fullName>
        <ecNumber evidence="4">3.6.1.63</ecNumber>
    </submittedName>
</protein>
<evidence type="ECO:0000256" key="2">
    <source>
        <dbReference type="ARBA" id="ARBA00022801"/>
    </source>
</evidence>
<keyword evidence="5" id="KW-1185">Reference proteome</keyword>
<feature type="domain" description="Amidohydrolase 3" evidence="3">
    <location>
        <begin position="303"/>
        <end position="346"/>
    </location>
</feature>
<dbReference type="SUPFAM" id="SSF51338">
    <property type="entry name" value="Composite domain of metallo-dependent hydrolases"/>
    <property type="match status" value="1"/>
</dbReference>
<keyword evidence="2 4" id="KW-0378">Hydrolase</keyword>
<accession>A0A0P1GLD4</accession>
<dbReference type="GO" id="GO:0008448">
    <property type="term" value="F:N-acetylglucosamine-6-phosphate deacetylase activity"/>
    <property type="evidence" value="ECO:0007669"/>
    <property type="project" value="TreeGrafter"/>
</dbReference>
<dbReference type="NCBIfam" id="NF011987">
    <property type="entry name" value="PRK15446.2-3"/>
    <property type="match status" value="1"/>
</dbReference>
<evidence type="ECO:0000313" key="4">
    <source>
        <dbReference type="EMBL" id="CUH82924.1"/>
    </source>
</evidence>
<dbReference type="Gene3D" id="3.20.20.140">
    <property type="entry name" value="Metal-dependent hydrolases"/>
    <property type="match status" value="1"/>
</dbReference>
<organism evidence="4 5">
    <name type="scientific">Thalassovita mediterranea</name>
    <dbReference type="NCBI Taxonomy" id="340021"/>
    <lineage>
        <taxon>Bacteria</taxon>
        <taxon>Pseudomonadati</taxon>
        <taxon>Pseudomonadota</taxon>
        <taxon>Alphaproteobacteria</taxon>
        <taxon>Rhodobacterales</taxon>
        <taxon>Roseobacteraceae</taxon>
        <taxon>Thalassovita</taxon>
    </lineage>
</organism>